<dbReference type="EMBL" id="MKGL01000184">
    <property type="protein sequence ID" value="RNF03787.1"/>
    <property type="molecule type" value="Genomic_DNA"/>
</dbReference>
<keyword evidence="2" id="KW-1185">Reference proteome</keyword>
<dbReference type="AlphaFoldDB" id="A0A422NE73"/>
<protein>
    <submittedName>
        <fullName evidence="1">Uncharacterized protein</fullName>
    </submittedName>
</protein>
<organism evidence="1 2">
    <name type="scientific">Trypanosoma rangeli</name>
    <dbReference type="NCBI Taxonomy" id="5698"/>
    <lineage>
        <taxon>Eukaryota</taxon>
        <taxon>Discoba</taxon>
        <taxon>Euglenozoa</taxon>
        <taxon>Kinetoplastea</taxon>
        <taxon>Metakinetoplastina</taxon>
        <taxon>Trypanosomatida</taxon>
        <taxon>Trypanosomatidae</taxon>
        <taxon>Trypanosoma</taxon>
        <taxon>Herpetosoma</taxon>
    </lineage>
</organism>
<name>A0A422NE73_TRYRA</name>
<accession>A0A422NE73</accession>
<gene>
    <name evidence="1" type="ORF">TraAM80_05633</name>
</gene>
<evidence type="ECO:0000313" key="1">
    <source>
        <dbReference type="EMBL" id="RNF03787.1"/>
    </source>
</evidence>
<sequence>MYGDEYHHNRCYRGVFVEPPPKRQEMLVYCLFVKPGPEDVFSVVGALPVLDVLAQLKDEAQRRGRFTWLLKLHTSAAPLLLDPNTIHSLVFQYGLTKTWPSHLYVLLFAAAVEGGVLGR</sequence>
<proteinExistence type="predicted"/>
<evidence type="ECO:0000313" key="2">
    <source>
        <dbReference type="Proteomes" id="UP000283634"/>
    </source>
</evidence>
<dbReference type="Proteomes" id="UP000283634">
    <property type="component" value="Unassembled WGS sequence"/>
</dbReference>
<comment type="caution">
    <text evidence="1">The sequence shown here is derived from an EMBL/GenBank/DDBJ whole genome shotgun (WGS) entry which is preliminary data.</text>
</comment>
<reference evidence="1 2" key="1">
    <citation type="journal article" date="2018" name="BMC Genomics">
        <title>Genomic comparison of Trypanosoma conorhini and Trypanosoma rangeli to Trypanosoma cruzi strains of high and low virulence.</title>
        <authorList>
            <person name="Bradwell K.R."/>
            <person name="Koparde V.N."/>
            <person name="Matveyev A.V."/>
            <person name="Serrano M.G."/>
            <person name="Alves J.M."/>
            <person name="Parikh H."/>
            <person name="Huang B."/>
            <person name="Lee V."/>
            <person name="Espinosa-Alvarez O."/>
            <person name="Ortiz P.A."/>
            <person name="Costa-Martins A.G."/>
            <person name="Teixeira M.M."/>
            <person name="Buck G.A."/>
        </authorList>
    </citation>
    <scope>NUCLEOTIDE SEQUENCE [LARGE SCALE GENOMIC DNA]</scope>
    <source>
        <strain evidence="1 2">AM80</strain>
    </source>
</reference>
<dbReference type="GeneID" id="40329566"/>
<dbReference type="RefSeq" id="XP_029237722.1">
    <property type="nucleotide sequence ID" value="XM_029382506.1"/>
</dbReference>